<keyword evidence="1" id="KW-1133">Transmembrane helix</keyword>
<feature type="transmembrane region" description="Helical" evidence="1">
    <location>
        <begin position="68"/>
        <end position="90"/>
    </location>
</feature>
<protein>
    <submittedName>
        <fullName evidence="3">Membrane protein</fullName>
    </submittedName>
</protein>
<keyword evidence="1" id="KW-0812">Transmembrane</keyword>
<dbReference type="RefSeq" id="WP_212994521.1">
    <property type="nucleotide sequence ID" value="NZ_BAABEA010000050.1"/>
</dbReference>
<feature type="transmembrane region" description="Helical" evidence="1">
    <location>
        <begin position="29"/>
        <end position="48"/>
    </location>
</feature>
<feature type="transmembrane region" description="Helical" evidence="1">
    <location>
        <begin position="111"/>
        <end position="129"/>
    </location>
</feature>
<evidence type="ECO:0000313" key="4">
    <source>
        <dbReference type="Proteomes" id="UP000681340"/>
    </source>
</evidence>
<dbReference type="Proteomes" id="UP000681340">
    <property type="component" value="Unassembled WGS sequence"/>
</dbReference>
<dbReference type="EMBL" id="BOQL01000084">
    <property type="protein sequence ID" value="GIM79779.1"/>
    <property type="molecule type" value="Genomic_DNA"/>
</dbReference>
<evidence type="ECO:0000259" key="2">
    <source>
        <dbReference type="Pfam" id="PF06724"/>
    </source>
</evidence>
<dbReference type="Pfam" id="PF06724">
    <property type="entry name" value="DUF1206"/>
    <property type="match status" value="3"/>
</dbReference>
<name>A0A919VUT3_9ACTN</name>
<feature type="domain" description="DUF1206" evidence="2">
    <location>
        <begin position="203"/>
        <end position="272"/>
    </location>
</feature>
<feature type="transmembrane region" description="Helical" evidence="1">
    <location>
        <begin position="246"/>
        <end position="267"/>
    </location>
</feature>
<dbReference type="AlphaFoldDB" id="A0A919VUT3"/>
<reference evidence="3" key="1">
    <citation type="submission" date="2021-03" db="EMBL/GenBank/DDBJ databases">
        <title>Whole genome shotgun sequence of Actinoplanes auranticolor NBRC 12245.</title>
        <authorList>
            <person name="Komaki H."/>
            <person name="Tamura T."/>
        </authorList>
    </citation>
    <scope>NUCLEOTIDE SEQUENCE</scope>
    <source>
        <strain evidence="3">NBRC 12245</strain>
    </source>
</reference>
<comment type="caution">
    <text evidence="3">The sequence shown here is derived from an EMBL/GenBank/DDBJ whole genome shotgun (WGS) entry which is preliminary data.</text>
</comment>
<feature type="transmembrane region" description="Helical" evidence="1">
    <location>
        <begin position="202"/>
        <end position="226"/>
    </location>
</feature>
<keyword evidence="4" id="KW-1185">Reference proteome</keyword>
<proteinExistence type="predicted"/>
<sequence>MPSLPSQAHGAASRTANSNWLEHLTRGGLVGYGVIHLLFAWLILQIAFDGSGTDGDQSGALHKLAEKPFGTFLIVVIVIGLIAMIIWQLLEAAIGHRAERGRHRVYERIVSAARALFYAYFVFTGIKVLRGKKSSSADTQQKASEDLMASTGGRLTVGLAGIAIAAVGIGLVIYGVQKKFEKHLKMSQMTAKMRRLCDRLGVAGYAAKGGAYGIAGVLFLVAAVQYDPDKARGLDATLNVLSEQSYGPWLLALTALGIAAYGLFSIVQARYRKV</sequence>
<organism evidence="3 4">
    <name type="scientific">Actinoplanes auranticolor</name>
    <dbReference type="NCBI Taxonomy" id="47988"/>
    <lineage>
        <taxon>Bacteria</taxon>
        <taxon>Bacillati</taxon>
        <taxon>Actinomycetota</taxon>
        <taxon>Actinomycetes</taxon>
        <taxon>Micromonosporales</taxon>
        <taxon>Micromonosporaceae</taxon>
        <taxon>Actinoplanes</taxon>
    </lineage>
</organism>
<keyword evidence="1" id="KW-0472">Membrane</keyword>
<evidence type="ECO:0000313" key="3">
    <source>
        <dbReference type="EMBL" id="GIM79779.1"/>
    </source>
</evidence>
<feature type="domain" description="DUF1206" evidence="2">
    <location>
        <begin position="28"/>
        <end position="94"/>
    </location>
</feature>
<gene>
    <name evidence="3" type="ORF">Aau02nite_87470</name>
</gene>
<dbReference type="InterPro" id="IPR009597">
    <property type="entry name" value="DUF1206"/>
</dbReference>
<evidence type="ECO:0000256" key="1">
    <source>
        <dbReference type="SAM" id="Phobius"/>
    </source>
</evidence>
<accession>A0A919VUT3</accession>
<feature type="transmembrane region" description="Helical" evidence="1">
    <location>
        <begin position="155"/>
        <end position="176"/>
    </location>
</feature>
<feature type="domain" description="DUF1206" evidence="2">
    <location>
        <begin position="111"/>
        <end position="176"/>
    </location>
</feature>